<dbReference type="InterPro" id="IPR006141">
    <property type="entry name" value="Intein_N"/>
</dbReference>
<reference evidence="2 3" key="1">
    <citation type="submission" date="2016-01" db="EMBL/GenBank/DDBJ databases">
        <title>The draft genome sequence of Aquimarina sp. RZW4-3-2.</title>
        <authorList>
            <person name="Wang Y."/>
        </authorList>
    </citation>
    <scope>NUCLEOTIDE SEQUENCE [LARGE SCALE GENOMIC DNA]</scope>
    <source>
        <strain evidence="2 3">RZW4-3-2</strain>
    </source>
</reference>
<dbReference type="GO" id="GO:0016539">
    <property type="term" value="P:intein-mediated protein splicing"/>
    <property type="evidence" value="ECO:0007669"/>
    <property type="project" value="InterPro"/>
</dbReference>
<evidence type="ECO:0000259" key="1">
    <source>
        <dbReference type="SMART" id="SM00306"/>
    </source>
</evidence>
<keyword evidence="3" id="KW-1185">Reference proteome</keyword>
<dbReference type="InterPro" id="IPR003587">
    <property type="entry name" value="Hint_dom_N"/>
</dbReference>
<dbReference type="GO" id="GO:0016020">
    <property type="term" value="C:membrane"/>
    <property type="evidence" value="ECO:0007669"/>
    <property type="project" value="TreeGrafter"/>
</dbReference>
<dbReference type="AlphaFoldDB" id="A0A162DLT3"/>
<dbReference type="InterPro" id="IPR036844">
    <property type="entry name" value="Hint_dom_sf"/>
</dbReference>
<dbReference type="Pfam" id="PF22352">
    <property type="entry name" value="K319L-like_PKD"/>
    <property type="match status" value="1"/>
</dbReference>
<dbReference type="InterPro" id="IPR029865">
    <property type="entry name" value="KIAA0319-like"/>
</dbReference>
<accession>A0A162DLT3</accession>
<organism evidence="2 3">
    <name type="scientific">Aquimarina aggregata</name>
    <dbReference type="NCBI Taxonomy" id="1642818"/>
    <lineage>
        <taxon>Bacteria</taxon>
        <taxon>Pseudomonadati</taxon>
        <taxon>Bacteroidota</taxon>
        <taxon>Flavobacteriia</taxon>
        <taxon>Flavobacteriales</taxon>
        <taxon>Flavobacteriaceae</taxon>
        <taxon>Aquimarina</taxon>
    </lineage>
</organism>
<dbReference type="OrthoDB" id="9113831at2"/>
<dbReference type="CDD" id="cd00081">
    <property type="entry name" value="Hint"/>
    <property type="match status" value="1"/>
</dbReference>
<dbReference type="CDD" id="cd14948">
    <property type="entry name" value="BACON"/>
    <property type="match status" value="1"/>
</dbReference>
<gene>
    <name evidence="2" type="ORF">AWE51_02440</name>
</gene>
<name>A0A162DLT3_9FLAO</name>
<dbReference type="PROSITE" id="PS50817">
    <property type="entry name" value="INTEIN_N_TER"/>
    <property type="match status" value="1"/>
</dbReference>
<dbReference type="Gene3D" id="2.60.40.10">
    <property type="entry name" value="Immunoglobulins"/>
    <property type="match status" value="2"/>
</dbReference>
<protein>
    <recommendedName>
        <fullName evidence="1">Hint domain-containing protein</fullName>
    </recommendedName>
</protein>
<dbReference type="Proteomes" id="UP000076715">
    <property type="component" value="Unassembled WGS sequence"/>
</dbReference>
<sequence>MKYGINIVEGQLKAISEFVDGNELPKGFEAVTKERYDELLEKATGFTKWDENLSDLVVDQNMIDSFQKQTEILNVKQKLSSVLSDLILAERLGENTTVLQKKFDDLSKEYKANKNIPPVVYAGKKQTVALPNNSTELLGKATDRDGKIVSVNWSKISGGKAKIVNPNKLSTKVKDLEAGNYIFKLTATDNEGASAASNVTIYVKPKEAIKISTSPKEKLNISSLGTTFEVNVKSNTEWYALGKGNSSVSPSSGRGNEKVTVRIHRNNSGGPLKGIVEFKAEDKVFNLIWSQKAERNEDDDNYDGVGCFDLESDVTLANGRSKKLKNIKVGDKLRGYNFPNRIDANSDTYTKWSGMLKKATITDVEVKDMLVKTVDSYVELTMIDETVLNITKDHPLLVSKDGKEVSWVKPSELRSGLFLIDKDGKTQEIESKKTIRKKLEIGVLDVENIDNYMIQGFIVHNAEIIRNRNQQPIDVIK</sequence>
<dbReference type="InterPro" id="IPR024361">
    <property type="entry name" value="BACON"/>
</dbReference>
<feature type="domain" description="Hint" evidence="1">
    <location>
        <begin position="305"/>
        <end position="423"/>
    </location>
</feature>
<evidence type="ECO:0000313" key="3">
    <source>
        <dbReference type="Proteomes" id="UP000076715"/>
    </source>
</evidence>
<dbReference type="InterPro" id="IPR013783">
    <property type="entry name" value="Ig-like_fold"/>
</dbReference>
<evidence type="ECO:0000313" key="2">
    <source>
        <dbReference type="EMBL" id="KZS42318.1"/>
    </source>
</evidence>
<dbReference type="STRING" id="1642818.AWE51_02440"/>
<dbReference type="InterPro" id="IPR035986">
    <property type="entry name" value="PKD_dom_sf"/>
</dbReference>
<dbReference type="RefSeq" id="WP_066309836.1">
    <property type="nucleotide sequence ID" value="NZ_LQRT01000002.1"/>
</dbReference>
<dbReference type="GO" id="GO:0031410">
    <property type="term" value="C:cytoplasmic vesicle"/>
    <property type="evidence" value="ECO:0007669"/>
    <property type="project" value="TreeGrafter"/>
</dbReference>
<dbReference type="PANTHER" id="PTHR46182">
    <property type="entry name" value="FI19480P1"/>
    <property type="match status" value="1"/>
</dbReference>
<proteinExistence type="predicted"/>
<dbReference type="PANTHER" id="PTHR46182:SF2">
    <property type="entry name" value="FI19480P1"/>
    <property type="match status" value="1"/>
</dbReference>
<comment type="caution">
    <text evidence="2">The sequence shown here is derived from an EMBL/GenBank/DDBJ whole genome shotgun (WGS) entry which is preliminary data.</text>
</comment>
<dbReference type="Gene3D" id="2.170.16.10">
    <property type="entry name" value="Hedgehog/Intein (Hint) domain"/>
    <property type="match status" value="1"/>
</dbReference>
<dbReference type="SUPFAM" id="SSF49299">
    <property type="entry name" value="PKD domain"/>
    <property type="match status" value="1"/>
</dbReference>
<dbReference type="SUPFAM" id="SSF51294">
    <property type="entry name" value="Hedgehog/intein (Hint) domain"/>
    <property type="match status" value="1"/>
</dbReference>
<dbReference type="EMBL" id="LQRT01000002">
    <property type="protein sequence ID" value="KZS42318.1"/>
    <property type="molecule type" value="Genomic_DNA"/>
</dbReference>
<dbReference type="SMART" id="SM00306">
    <property type="entry name" value="HintN"/>
    <property type="match status" value="1"/>
</dbReference>